<protein>
    <submittedName>
        <fullName evidence="5">GroES-like protein</fullName>
    </submittedName>
</protein>
<accession>A0A9P4MES0</accession>
<dbReference type="PANTHER" id="PTHR45348:SF2">
    <property type="entry name" value="ZINC-TYPE ALCOHOL DEHYDROGENASE-LIKE PROTEIN C2E1P3.01"/>
    <property type="match status" value="1"/>
</dbReference>
<comment type="subunit">
    <text evidence="2">Monomer.</text>
</comment>
<dbReference type="OrthoDB" id="48317at2759"/>
<dbReference type="SUPFAM" id="SSF50129">
    <property type="entry name" value="GroES-like"/>
    <property type="match status" value="1"/>
</dbReference>
<proteinExistence type="inferred from homology"/>
<comment type="caution">
    <text evidence="5">The sequence shown here is derived from an EMBL/GenBank/DDBJ whole genome shotgun (WGS) entry which is preliminary data.</text>
</comment>
<dbReference type="AlphaFoldDB" id="A0A9P4MES0"/>
<organism evidence="5 6">
    <name type="scientific">Myriangium duriaei CBS 260.36</name>
    <dbReference type="NCBI Taxonomy" id="1168546"/>
    <lineage>
        <taxon>Eukaryota</taxon>
        <taxon>Fungi</taxon>
        <taxon>Dikarya</taxon>
        <taxon>Ascomycota</taxon>
        <taxon>Pezizomycotina</taxon>
        <taxon>Dothideomycetes</taxon>
        <taxon>Dothideomycetidae</taxon>
        <taxon>Myriangiales</taxon>
        <taxon>Myriangiaceae</taxon>
        <taxon>Myriangium</taxon>
    </lineage>
</organism>
<dbReference type="GO" id="GO:0016651">
    <property type="term" value="F:oxidoreductase activity, acting on NAD(P)H"/>
    <property type="evidence" value="ECO:0007669"/>
    <property type="project" value="InterPro"/>
</dbReference>
<name>A0A9P4MES0_9PEZI</name>
<dbReference type="InterPro" id="IPR013154">
    <property type="entry name" value="ADH-like_N"/>
</dbReference>
<dbReference type="Proteomes" id="UP000799439">
    <property type="component" value="Unassembled WGS sequence"/>
</dbReference>
<feature type="domain" description="Enoyl reductase (ER)" evidence="4">
    <location>
        <begin position="13"/>
        <end position="342"/>
    </location>
</feature>
<comment type="similarity">
    <text evidence="1">Belongs to the zinc-containing alcohol dehydrogenase family.</text>
</comment>
<evidence type="ECO:0000256" key="2">
    <source>
        <dbReference type="ARBA" id="ARBA00011245"/>
    </source>
</evidence>
<dbReference type="InterPro" id="IPR020843">
    <property type="entry name" value="ER"/>
</dbReference>
<gene>
    <name evidence="5" type="ORF">K461DRAFT_287851</name>
</gene>
<keyword evidence="3" id="KW-0560">Oxidoreductase</keyword>
<sequence>MSSNQGAWLRSKGERPLVVGPADLPKAGPGQLVIKNHAVAINPIDYKIQDLGIFIQKYPTLIGSDVSGEVVQVGEGVEGFQKGDRILSYSTPAGQGFIPEVAAFQNFTRVPTWLASKIPSGTPSKEAAVLPLALATASAGLYQSDYLGLPYPTHDPSPLKKILVVWGGSSSVGSATIQLAKASGVQVITTASSRNLSFVKSAGADHAFDHDSASVVEDIVSTIKDSGKEFAGVYDAIGIPETIKKSVSIFGKVGSGSNKLASTLPVDKDLVGDVDAKQVNAGAVFVKKEFGQAIYNDFVPGALESGQLKTLPPPQVVGKGLDAIQKGLDTLRNGVSATKIVIEL</sequence>
<evidence type="ECO:0000313" key="6">
    <source>
        <dbReference type="Proteomes" id="UP000799439"/>
    </source>
</evidence>
<dbReference type="Pfam" id="PF08240">
    <property type="entry name" value="ADH_N"/>
    <property type="match status" value="1"/>
</dbReference>
<dbReference type="InterPro" id="IPR036291">
    <property type="entry name" value="NAD(P)-bd_dom_sf"/>
</dbReference>
<dbReference type="SMART" id="SM00829">
    <property type="entry name" value="PKS_ER"/>
    <property type="match status" value="1"/>
</dbReference>
<dbReference type="Gene3D" id="3.90.180.10">
    <property type="entry name" value="Medium-chain alcohol dehydrogenases, catalytic domain"/>
    <property type="match status" value="1"/>
</dbReference>
<dbReference type="InterPro" id="IPR047122">
    <property type="entry name" value="Trans-enoyl_RdTase-like"/>
</dbReference>
<dbReference type="Pfam" id="PF00107">
    <property type="entry name" value="ADH_zinc_N"/>
    <property type="match status" value="1"/>
</dbReference>
<evidence type="ECO:0000259" key="4">
    <source>
        <dbReference type="SMART" id="SM00829"/>
    </source>
</evidence>
<dbReference type="SUPFAM" id="SSF51735">
    <property type="entry name" value="NAD(P)-binding Rossmann-fold domains"/>
    <property type="match status" value="1"/>
</dbReference>
<keyword evidence="6" id="KW-1185">Reference proteome</keyword>
<evidence type="ECO:0000256" key="3">
    <source>
        <dbReference type="ARBA" id="ARBA00023002"/>
    </source>
</evidence>
<evidence type="ECO:0000256" key="1">
    <source>
        <dbReference type="ARBA" id="ARBA00008072"/>
    </source>
</evidence>
<dbReference type="InterPro" id="IPR013149">
    <property type="entry name" value="ADH-like_C"/>
</dbReference>
<dbReference type="InterPro" id="IPR011032">
    <property type="entry name" value="GroES-like_sf"/>
</dbReference>
<evidence type="ECO:0000313" key="5">
    <source>
        <dbReference type="EMBL" id="KAF2150267.1"/>
    </source>
</evidence>
<dbReference type="PANTHER" id="PTHR45348">
    <property type="entry name" value="HYPOTHETICAL OXIDOREDUCTASE (EUROFUNG)"/>
    <property type="match status" value="1"/>
</dbReference>
<dbReference type="EMBL" id="ML996090">
    <property type="protein sequence ID" value="KAF2150267.1"/>
    <property type="molecule type" value="Genomic_DNA"/>
</dbReference>
<dbReference type="Gene3D" id="3.40.50.720">
    <property type="entry name" value="NAD(P)-binding Rossmann-like Domain"/>
    <property type="match status" value="1"/>
</dbReference>
<reference evidence="5" key="1">
    <citation type="journal article" date="2020" name="Stud. Mycol.">
        <title>101 Dothideomycetes genomes: a test case for predicting lifestyles and emergence of pathogens.</title>
        <authorList>
            <person name="Haridas S."/>
            <person name="Albert R."/>
            <person name="Binder M."/>
            <person name="Bloem J."/>
            <person name="Labutti K."/>
            <person name="Salamov A."/>
            <person name="Andreopoulos B."/>
            <person name="Baker S."/>
            <person name="Barry K."/>
            <person name="Bills G."/>
            <person name="Bluhm B."/>
            <person name="Cannon C."/>
            <person name="Castanera R."/>
            <person name="Culley D."/>
            <person name="Daum C."/>
            <person name="Ezra D."/>
            <person name="Gonzalez J."/>
            <person name="Henrissat B."/>
            <person name="Kuo A."/>
            <person name="Liang C."/>
            <person name="Lipzen A."/>
            <person name="Lutzoni F."/>
            <person name="Magnuson J."/>
            <person name="Mondo S."/>
            <person name="Nolan M."/>
            <person name="Ohm R."/>
            <person name="Pangilinan J."/>
            <person name="Park H.-J."/>
            <person name="Ramirez L."/>
            <person name="Alfaro M."/>
            <person name="Sun H."/>
            <person name="Tritt A."/>
            <person name="Yoshinaga Y."/>
            <person name="Zwiers L.-H."/>
            <person name="Turgeon B."/>
            <person name="Goodwin S."/>
            <person name="Spatafora J."/>
            <person name="Crous P."/>
            <person name="Grigoriev I."/>
        </authorList>
    </citation>
    <scope>NUCLEOTIDE SEQUENCE</scope>
    <source>
        <strain evidence="5">CBS 260.36</strain>
    </source>
</reference>
<dbReference type="CDD" id="cd08249">
    <property type="entry name" value="enoyl_reductase_like"/>
    <property type="match status" value="1"/>
</dbReference>